<evidence type="ECO:0000256" key="3">
    <source>
        <dbReference type="RuleBase" id="RU003707"/>
    </source>
</evidence>
<proteinExistence type="inferred from homology"/>
<evidence type="ECO:0000256" key="2">
    <source>
        <dbReference type="ARBA" id="ARBA00023239"/>
    </source>
</evidence>
<dbReference type="FunFam" id="3.90.226.10:FF:000009">
    <property type="entry name" value="Carnitinyl-CoA dehydratase"/>
    <property type="match status" value="1"/>
</dbReference>
<dbReference type="EMBL" id="CP068053">
    <property type="protein sequence ID" value="QQT02618.1"/>
    <property type="molecule type" value="Genomic_DNA"/>
</dbReference>
<dbReference type="PANTHER" id="PTHR11941:SF54">
    <property type="entry name" value="ENOYL-COA HYDRATASE, MITOCHONDRIAL"/>
    <property type="match status" value="1"/>
</dbReference>
<name>A0A974NRS8_PERPY</name>
<dbReference type="FunFam" id="1.10.12.10:FF:000001">
    <property type="entry name" value="Probable enoyl-CoA hydratase, mitochondrial"/>
    <property type="match status" value="1"/>
</dbReference>
<dbReference type="SUPFAM" id="SSF52096">
    <property type="entry name" value="ClpP/crotonase"/>
    <property type="match status" value="1"/>
</dbReference>
<dbReference type="InterPro" id="IPR001753">
    <property type="entry name" value="Enoyl-CoA_hydra/iso"/>
</dbReference>
<dbReference type="KEGG" id="ppsr:I6J18_09890"/>
<organism evidence="4 5">
    <name type="scientific">Peribacillus psychrosaccharolyticus</name>
    <name type="common">Bacillus psychrosaccharolyticus</name>
    <dbReference type="NCBI Taxonomy" id="1407"/>
    <lineage>
        <taxon>Bacteria</taxon>
        <taxon>Bacillati</taxon>
        <taxon>Bacillota</taxon>
        <taxon>Bacilli</taxon>
        <taxon>Bacillales</taxon>
        <taxon>Bacillaceae</taxon>
        <taxon>Peribacillus</taxon>
    </lineage>
</organism>
<dbReference type="GO" id="GO:0016836">
    <property type="term" value="F:hydro-lyase activity"/>
    <property type="evidence" value="ECO:0007669"/>
    <property type="project" value="UniProtKB-ARBA"/>
</dbReference>
<dbReference type="CDD" id="cd06558">
    <property type="entry name" value="crotonase-like"/>
    <property type="match status" value="1"/>
</dbReference>
<dbReference type="GO" id="GO:0006635">
    <property type="term" value="P:fatty acid beta-oxidation"/>
    <property type="evidence" value="ECO:0007669"/>
    <property type="project" value="TreeGrafter"/>
</dbReference>
<dbReference type="Gene3D" id="1.10.12.10">
    <property type="entry name" value="Lyase 2-enoyl-coa Hydratase, Chain A, domain 2"/>
    <property type="match status" value="1"/>
</dbReference>
<dbReference type="AlphaFoldDB" id="A0A974NRS8"/>
<dbReference type="InterPro" id="IPR029045">
    <property type="entry name" value="ClpP/crotonase-like_dom_sf"/>
</dbReference>
<dbReference type="PANTHER" id="PTHR11941">
    <property type="entry name" value="ENOYL-COA HYDRATASE-RELATED"/>
    <property type="match status" value="1"/>
</dbReference>
<accession>A0A974NRS8</accession>
<gene>
    <name evidence="4" type="ORF">I6J18_09890</name>
</gene>
<comment type="similarity">
    <text evidence="1 3">Belongs to the enoyl-CoA hydratase/isomerase family.</text>
</comment>
<evidence type="ECO:0000256" key="1">
    <source>
        <dbReference type="ARBA" id="ARBA00005254"/>
    </source>
</evidence>
<keyword evidence="5" id="KW-1185">Reference proteome</keyword>
<dbReference type="Gene3D" id="3.90.226.10">
    <property type="entry name" value="2-enoyl-CoA Hydratase, Chain A, domain 1"/>
    <property type="match status" value="1"/>
</dbReference>
<keyword evidence="2" id="KW-0456">Lyase</keyword>
<protein>
    <submittedName>
        <fullName evidence="4">Enoyl-CoA hydratase/isomerase family protein</fullName>
    </submittedName>
</protein>
<dbReference type="Pfam" id="PF00378">
    <property type="entry name" value="ECH_1"/>
    <property type="match status" value="1"/>
</dbReference>
<dbReference type="InterPro" id="IPR018376">
    <property type="entry name" value="Enoyl-CoA_hyd/isom_CS"/>
</dbReference>
<dbReference type="Proteomes" id="UP000595254">
    <property type="component" value="Chromosome"/>
</dbReference>
<dbReference type="InterPro" id="IPR014748">
    <property type="entry name" value="Enoyl-CoA_hydra_C"/>
</dbReference>
<evidence type="ECO:0000313" key="5">
    <source>
        <dbReference type="Proteomes" id="UP000595254"/>
    </source>
</evidence>
<reference evidence="4 5" key="1">
    <citation type="submission" date="2021-01" db="EMBL/GenBank/DDBJ databases">
        <title>FDA dAtabase for Regulatory Grade micrObial Sequences (FDA-ARGOS): Supporting development and validation of Infectious Disease Dx tests.</title>
        <authorList>
            <person name="Nelson B."/>
            <person name="Plummer A."/>
            <person name="Tallon L."/>
            <person name="Sadzewicz L."/>
            <person name="Zhao X."/>
            <person name="Boylan J."/>
            <person name="Ott S."/>
            <person name="Bowen H."/>
            <person name="Vavikolanu K."/>
            <person name="Mehta A."/>
            <person name="Aluvathingal J."/>
            <person name="Nadendla S."/>
            <person name="Myers T."/>
            <person name="Yan Y."/>
            <person name="Sichtig H."/>
        </authorList>
    </citation>
    <scope>NUCLEOTIDE SEQUENCE [LARGE SCALE GENOMIC DNA]</scope>
    <source>
        <strain evidence="4 5">FDAARGOS_1161</strain>
    </source>
</reference>
<dbReference type="PROSITE" id="PS00166">
    <property type="entry name" value="ENOYL_COA_HYDRATASE"/>
    <property type="match status" value="1"/>
</dbReference>
<sequence length="258" mass="27986">MPCILYEVESSIAHITINREEALNTINLKMVERLQAVINDIAVNPQVGVVIISGAGQRAFSAGGDLHDPAFSESSKMVETLKKLNDLLDSIDNLPQPTIAAINGYAFGAGFELALACDFRIAVDQTLMGLPQTNIGLIPGAGGTQRLPRLIGETKALELILTGKRVTSLDAYQYGFITKVVSNQILEEEAVNMAKIMLRNGPLALQQAKYAVKNGLKTDIQQGKKIEELCFAKTAASEDFLIGLHAFFEKKQAEFHGN</sequence>
<evidence type="ECO:0000313" key="4">
    <source>
        <dbReference type="EMBL" id="QQT02618.1"/>
    </source>
</evidence>